<evidence type="ECO:0000256" key="2">
    <source>
        <dbReference type="ARBA" id="ARBA00002824"/>
    </source>
</evidence>
<comment type="caution">
    <text evidence="10">The sequence shown here is derived from an EMBL/GenBank/DDBJ whole genome shotgun (WGS) entry which is preliminary data.</text>
</comment>
<evidence type="ECO:0000256" key="7">
    <source>
        <dbReference type="RuleBase" id="RU004504"/>
    </source>
</evidence>
<dbReference type="Pfam" id="PF00266">
    <property type="entry name" value="Aminotran_5"/>
    <property type="match status" value="1"/>
</dbReference>
<protein>
    <recommendedName>
        <fullName evidence="8">Cysteine desulfurase</fullName>
        <ecNumber evidence="8">2.8.1.7</ecNumber>
    </recommendedName>
</protein>
<keyword evidence="5 8" id="KW-0663">Pyridoxal phosphate</keyword>
<sequence>MSMSKYNNIAHIKEQFPVLKQTIHGNRLVYLDNAASTQRPIQVIESMTDYARNSHSNVHRGIHFLSEKATYLYEKSRERVAEFIGAKSDEIVFTRNATEAINLVARTWAEQNLSEGDIVLLSELEHHSNIVPWQLLSERKKIRLRFLPFNDIGKIDVSVLSDIWDESIKLVSVSLMSNVFGTIQPVEEIISYAHARGAIVMLDAAQAAAHMPLSVKALNCDFMAVSAHKIYGPTGIGFLWAKRDILEDMPPFLGGGDMILSVDLYSSSWNDIPHKFEAGTPNIEGAAGFAEAVSFISSLGFDTIIKHERVLTDYAIERLEDIEGLTVYGSKDSSHRGVISFYVDNIHPHDVAQILDSRGVAVRAGHHCAQPIMKRLSVPATVRASFAIYNTVEDIDVLVSAIKYAKEFF</sequence>
<dbReference type="InterPro" id="IPR015421">
    <property type="entry name" value="PyrdxlP-dep_Trfase_major"/>
</dbReference>
<evidence type="ECO:0000313" key="10">
    <source>
        <dbReference type="EMBL" id="MEM5948761.1"/>
    </source>
</evidence>
<evidence type="ECO:0000256" key="8">
    <source>
        <dbReference type="RuleBase" id="RU004506"/>
    </source>
</evidence>
<evidence type="ECO:0000256" key="3">
    <source>
        <dbReference type="ARBA" id="ARBA00010447"/>
    </source>
</evidence>
<organism evidence="10 11">
    <name type="scientific">Rarispira pelagica</name>
    <dbReference type="NCBI Taxonomy" id="3141764"/>
    <lineage>
        <taxon>Bacteria</taxon>
        <taxon>Pseudomonadati</taxon>
        <taxon>Spirochaetota</taxon>
        <taxon>Spirochaetia</taxon>
        <taxon>Winmispirales</taxon>
        <taxon>Winmispiraceae</taxon>
        <taxon>Rarispira</taxon>
    </lineage>
</organism>
<comment type="function">
    <text evidence="2 8">Catalyzes the removal of elemental sulfur and selenium atoms from L-cysteine, L-cystine, L-selenocysteine, and L-selenocystine to produce L-alanine.</text>
</comment>
<comment type="catalytic activity">
    <reaction evidence="6 8">
        <text>(sulfur carrier)-H + L-cysteine = (sulfur carrier)-SH + L-alanine</text>
        <dbReference type="Rhea" id="RHEA:43892"/>
        <dbReference type="Rhea" id="RHEA-COMP:14737"/>
        <dbReference type="Rhea" id="RHEA-COMP:14739"/>
        <dbReference type="ChEBI" id="CHEBI:29917"/>
        <dbReference type="ChEBI" id="CHEBI:35235"/>
        <dbReference type="ChEBI" id="CHEBI:57972"/>
        <dbReference type="ChEBI" id="CHEBI:64428"/>
        <dbReference type="EC" id="2.8.1.7"/>
    </reaction>
</comment>
<dbReference type="RefSeq" id="WP_420070212.1">
    <property type="nucleotide sequence ID" value="NZ_JBCHKQ010000005.1"/>
</dbReference>
<dbReference type="PANTHER" id="PTHR43586">
    <property type="entry name" value="CYSTEINE DESULFURASE"/>
    <property type="match status" value="1"/>
</dbReference>
<dbReference type="NCBIfam" id="TIGR01979">
    <property type="entry name" value="sufS"/>
    <property type="match status" value="1"/>
</dbReference>
<dbReference type="PIRSF" id="PIRSF005572">
    <property type="entry name" value="NifS"/>
    <property type="match status" value="1"/>
</dbReference>
<dbReference type="InterPro" id="IPR015422">
    <property type="entry name" value="PyrdxlP-dep_Trfase_small"/>
</dbReference>
<dbReference type="Proteomes" id="UP001466331">
    <property type="component" value="Unassembled WGS sequence"/>
</dbReference>
<dbReference type="EC" id="2.8.1.7" evidence="8"/>
<gene>
    <name evidence="10" type="ORF">WKV44_09445</name>
</gene>
<dbReference type="GO" id="GO:0031071">
    <property type="term" value="F:cysteine desulfurase activity"/>
    <property type="evidence" value="ECO:0007669"/>
    <property type="project" value="UniProtKB-EC"/>
</dbReference>
<dbReference type="PANTHER" id="PTHR43586:SF8">
    <property type="entry name" value="CYSTEINE DESULFURASE 1, CHLOROPLASTIC"/>
    <property type="match status" value="1"/>
</dbReference>
<evidence type="ECO:0000256" key="4">
    <source>
        <dbReference type="ARBA" id="ARBA00022679"/>
    </source>
</evidence>
<comment type="cofactor">
    <cofactor evidence="1 7">
        <name>pyridoxal 5'-phosphate</name>
        <dbReference type="ChEBI" id="CHEBI:597326"/>
    </cofactor>
</comment>
<evidence type="ECO:0000259" key="9">
    <source>
        <dbReference type="Pfam" id="PF00266"/>
    </source>
</evidence>
<keyword evidence="11" id="KW-1185">Reference proteome</keyword>
<evidence type="ECO:0000256" key="1">
    <source>
        <dbReference type="ARBA" id="ARBA00001933"/>
    </source>
</evidence>
<dbReference type="InterPro" id="IPR010970">
    <property type="entry name" value="Cys_dSase_SufS"/>
</dbReference>
<keyword evidence="4 8" id="KW-0808">Transferase</keyword>
<dbReference type="Gene3D" id="3.40.640.10">
    <property type="entry name" value="Type I PLP-dependent aspartate aminotransferase-like (Major domain)"/>
    <property type="match status" value="1"/>
</dbReference>
<reference evidence="10 11" key="1">
    <citation type="submission" date="2024-03" db="EMBL/GenBank/DDBJ databases">
        <title>Ignisphaera cupida sp. nov., a hyperthermophilic hydrolytic archaeon from a hot spring of Kamchatka, and proposal of Ignisphaeraceae fam. nov.</title>
        <authorList>
            <person name="Podosokorskaya O.A."/>
            <person name="Elcheninov A.G."/>
            <person name="Maltseva A.I."/>
            <person name="Zayulina K.S."/>
            <person name="Novikov A."/>
            <person name="Merkel A.Y."/>
        </authorList>
    </citation>
    <scope>NUCLEOTIDE SEQUENCE [LARGE SCALE GENOMIC DNA]</scope>
    <source>
        <strain evidence="10 11">38H-sp</strain>
    </source>
</reference>
<accession>A0ABU9UDL5</accession>
<dbReference type="CDD" id="cd06453">
    <property type="entry name" value="SufS_like"/>
    <property type="match status" value="1"/>
</dbReference>
<dbReference type="SUPFAM" id="SSF53383">
    <property type="entry name" value="PLP-dependent transferases"/>
    <property type="match status" value="1"/>
</dbReference>
<dbReference type="InterPro" id="IPR016454">
    <property type="entry name" value="Cysteine_dSase"/>
</dbReference>
<evidence type="ECO:0000256" key="6">
    <source>
        <dbReference type="ARBA" id="ARBA00050776"/>
    </source>
</evidence>
<proteinExistence type="inferred from homology"/>
<dbReference type="InterPro" id="IPR000192">
    <property type="entry name" value="Aminotrans_V_dom"/>
</dbReference>
<name>A0ABU9UDL5_9SPIR</name>
<dbReference type="EMBL" id="JBCHKQ010000005">
    <property type="protein sequence ID" value="MEM5948761.1"/>
    <property type="molecule type" value="Genomic_DNA"/>
</dbReference>
<evidence type="ECO:0000313" key="11">
    <source>
        <dbReference type="Proteomes" id="UP001466331"/>
    </source>
</evidence>
<comment type="similarity">
    <text evidence="3 8">Belongs to the class-V pyridoxal-phosphate-dependent aminotransferase family. Csd subfamily.</text>
</comment>
<evidence type="ECO:0000256" key="5">
    <source>
        <dbReference type="ARBA" id="ARBA00022898"/>
    </source>
</evidence>
<dbReference type="InterPro" id="IPR015424">
    <property type="entry name" value="PyrdxlP-dep_Trfase"/>
</dbReference>
<feature type="domain" description="Aminotransferase class V" evidence="9">
    <location>
        <begin position="29"/>
        <end position="398"/>
    </location>
</feature>
<dbReference type="PROSITE" id="PS00595">
    <property type="entry name" value="AA_TRANSFER_CLASS_5"/>
    <property type="match status" value="1"/>
</dbReference>
<dbReference type="InterPro" id="IPR020578">
    <property type="entry name" value="Aminotrans_V_PyrdxlP_BS"/>
</dbReference>
<dbReference type="Gene3D" id="3.90.1150.10">
    <property type="entry name" value="Aspartate Aminotransferase, domain 1"/>
    <property type="match status" value="1"/>
</dbReference>